<dbReference type="CDD" id="cd00009">
    <property type="entry name" value="AAA"/>
    <property type="match status" value="1"/>
</dbReference>
<dbReference type="InterPro" id="IPR013656">
    <property type="entry name" value="PAS_4"/>
</dbReference>
<keyword evidence="3" id="KW-0805">Transcription regulation</keyword>
<dbReference type="PROSITE" id="PS50112">
    <property type="entry name" value="PAS"/>
    <property type="match status" value="1"/>
</dbReference>
<dbReference type="Proteomes" id="UP000276634">
    <property type="component" value="Unassembled WGS sequence"/>
</dbReference>
<dbReference type="SMART" id="SM00091">
    <property type="entry name" value="PAS"/>
    <property type="match status" value="1"/>
</dbReference>
<dbReference type="Gene3D" id="3.30.450.20">
    <property type="entry name" value="PAS domain"/>
    <property type="match status" value="1"/>
</dbReference>
<dbReference type="EMBL" id="RJVI01000002">
    <property type="protein sequence ID" value="ROR32674.1"/>
    <property type="molecule type" value="Genomic_DNA"/>
</dbReference>
<dbReference type="SMART" id="SM00382">
    <property type="entry name" value="AAA"/>
    <property type="match status" value="1"/>
</dbReference>
<feature type="domain" description="PAS" evidence="6">
    <location>
        <begin position="8"/>
        <end position="53"/>
    </location>
</feature>
<dbReference type="Pfam" id="PF00158">
    <property type="entry name" value="Sigma54_activat"/>
    <property type="match status" value="1"/>
</dbReference>
<dbReference type="PANTHER" id="PTHR32071">
    <property type="entry name" value="TRANSCRIPTIONAL REGULATORY PROTEIN"/>
    <property type="match status" value="1"/>
</dbReference>
<dbReference type="InterPro" id="IPR025944">
    <property type="entry name" value="Sigma_54_int_dom_CS"/>
</dbReference>
<sequence>MGAPEHLDRPTCQQVIDLLPEPFVVIDRDYRIVAANRAYRRRYGLRRGEVEGRRCHEVSHRSPVPCSRHGEVCPLEMALASRGPAQALHVHYDADGRADRVELEVMPILDGGCVRFFGERIRPLSERAVAGELLVGRSPSMLRVLALLQRAARSEAAVLLSGEGGTGKEQAARYLHHHSRRADGPFVVADCAALGPAGIEEALAGDPAPGRGGLLEAARGGTLFIDEVAELPPGAQARLLRALEGGRADVRVVAATRRDLVACVERGRLRADLYYRLGAFPVEMPALREHIDDVPALAEHFVAAMDGGGRHLPLAPEVLERLMSYHYPGNVRELRHIVERAVVLAGDGPLRPRHVVFPAEPQAVQPLRRRGRPAGGTVGREAVLAALARAGGHRGRAAAYLGVSERTLYRYLRRLREGAG</sequence>
<dbReference type="InterPro" id="IPR027417">
    <property type="entry name" value="P-loop_NTPase"/>
</dbReference>
<dbReference type="Gene3D" id="1.10.8.60">
    <property type="match status" value="1"/>
</dbReference>
<dbReference type="GO" id="GO:0005524">
    <property type="term" value="F:ATP binding"/>
    <property type="evidence" value="ECO:0007669"/>
    <property type="project" value="UniProtKB-KW"/>
</dbReference>
<dbReference type="PROSITE" id="PS50045">
    <property type="entry name" value="SIGMA54_INTERACT_4"/>
    <property type="match status" value="1"/>
</dbReference>
<dbReference type="InterPro" id="IPR058031">
    <property type="entry name" value="AAA_lid_NorR"/>
</dbReference>
<comment type="caution">
    <text evidence="7">The sequence shown here is derived from an EMBL/GenBank/DDBJ whole genome shotgun (WGS) entry which is preliminary data.</text>
</comment>
<dbReference type="Pfam" id="PF02954">
    <property type="entry name" value="HTH_8"/>
    <property type="match status" value="1"/>
</dbReference>
<dbReference type="SUPFAM" id="SSF55785">
    <property type="entry name" value="PYP-like sensor domain (PAS domain)"/>
    <property type="match status" value="1"/>
</dbReference>
<evidence type="ECO:0000313" key="8">
    <source>
        <dbReference type="Proteomes" id="UP000276634"/>
    </source>
</evidence>
<dbReference type="InterPro" id="IPR035965">
    <property type="entry name" value="PAS-like_dom_sf"/>
</dbReference>
<proteinExistence type="predicted"/>
<dbReference type="Gene3D" id="1.10.10.60">
    <property type="entry name" value="Homeodomain-like"/>
    <property type="match status" value="1"/>
</dbReference>
<dbReference type="SUPFAM" id="SSF52540">
    <property type="entry name" value="P-loop containing nucleoside triphosphate hydrolases"/>
    <property type="match status" value="1"/>
</dbReference>
<dbReference type="Pfam" id="PF08448">
    <property type="entry name" value="PAS_4"/>
    <property type="match status" value="1"/>
</dbReference>
<dbReference type="RefSeq" id="WP_170165093.1">
    <property type="nucleotide sequence ID" value="NZ_RJVI01000002.1"/>
</dbReference>
<evidence type="ECO:0000313" key="7">
    <source>
        <dbReference type="EMBL" id="ROR32674.1"/>
    </source>
</evidence>
<dbReference type="InterPro" id="IPR003593">
    <property type="entry name" value="AAA+_ATPase"/>
</dbReference>
<keyword evidence="4" id="KW-0804">Transcription</keyword>
<accession>A0A3N1Y1G2</accession>
<dbReference type="PRINTS" id="PR01590">
    <property type="entry name" value="HTHFIS"/>
</dbReference>
<evidence type="ECO:0000256" key="3">
    <source>
        <dbReference type="ARBA" id="ARBA00023015"/>
    </source>
</evidence>
<dbReference type="PROSITE" id="PS00688">
    <property type="entry name" value="SIGMA54_INTERACT_3"/>
    <property type="match status" value="1"/>
</dbReference>
<name>A0A3N1Y1G2_9GAMM</name>
<gene>
    <name evidence="7" type="ORF">EDC57_1880</name>
</gene>
<dbReference type="InterPro" id="IPR002078">
    <property type="entry name" value="Sigma_54_int"/>
</dbReference>
<evidence type="ECO:0000256" key="4">
    <source>
        <dbReference type="ARBA" id="ARBA00023163"/>
    </source>
</evidence>
<organism evidence="7 8">
    <name type="scientific">Inmirania thermothiophila</name>
    <dbReference type="NCBI Taxonomy" id="1750597"/>
    <lineage>
        <taxon>Bacteria</taxon>
        <taxon>Pseudomonadati</taxon>
        <taxon>Pseudomonadota</taxon>
        <taxon>Gammaproteobacteria</taxon>
        <taxon>Chromatiales</taxon>
        <taxon>Ectothiorhodospiraceae</taxon>
        <taxon>Inmirania</taxon>
    </lineage>
</organism>
<dbReference type="InterPro" id="IPR002197">
    <property type="entry name" value="HTH_Fis"/>
</dbReference>
<dbReference type="Pfam" id="PF25601">
    <property type="entry name" value="AAA_lid_14"/>
    <property type="match status" value="1"/>
</dbReference>
<evidence type="ECO:0000259" key="6">
    <source>
        <dbReference type="PROSITE" id="PS50112"/>
    </source>
</evidence>
<protein>
    <submittedName>
        <fullName evidence="7">Transcriptional regulator with PAS, ATPase and Fis domain</fullName>
    </submittedName>
</protein>
<dbReference type="AlphaFoldDB" id="A0A3N1Y1G2"/>
<dbReference type="SUPFAM" id="SSF46689">
    <property type="entry name" value="Homeodomain-like"/>
    <property type="match status" value="1"/>
</dbReference>
<evidence type="ECO:0000256" key="1">
    <source>
        <dbReference type="ARBA" id="ARBA00022741"/>
    </source>
</evidence>
<dbReference type="GO" id="GO:0043565">
    <property type="term" value="F:sequence-specific DNA binding"/>
    <property type="evidence" value="ECO:0007669"/>
    <property type="project" value="InterPro"/>
</dbReference>
<dbReference type="InterPro" id="IPR000014">
    <property type="entry name" value="PAS"/>
</dbReference>
<keyword evidence="8" id="KW-1185">Reference proteome</keyword>
<dbReference type="InterPro" id="IPR000641">
    <property type="entry name" value="CbxX/CfxQ"/>
</dbReference>
<evidence type="ECO:0000256" key="2">
    <source>
        <dbReference type="ARBA" id="ARBA00022840"/>
    </source>
</evidence>
<evidence type="ECO:0000259" key="5">
    <source>
        <dbReference type="PROSITE" id="PS50045"/>
    </source>
</evidence>
<feature type="domain" description="Sigma-54 factor interaction" evidence="5">
    <location>
        <begin position="134"/>
        <end position="343"/>
    </location>
</feature>
<keyword evidence="2" id="KW-0067">ATP-binding</keyword>
<dbReference type="GO" id="GO:0006355">
    <property type="term" value="P:regulation of DNA-templated transcription"/>
    <property type="evidence" value="ECO:0007669"/>
    <property type="project" value="InterPro"/>
</dbReference>
<dbReference type="InterPro" id="IPR009057">
    <property type="entry name" value="Homeodomain-like_sf"/>
</dbReference>
<keyword evidence="1" id="KW-0547">Nucleotide-binding</keyword>
<dbReference type="Gene3D" id="3.40.50.300">
    <property type="entry name" value="P-loop containing nucleotide triphosphate hydrolases"/>
    <property type="match status" value="1"/>
</dbReference>
<reference evidence="7 8" key="1">
    <citation type="submission" date="2018-11" db="EMBL/GenBank/DDBJ databases">
        <title>Genomic Encyclopedia of Type Strains, Phase IV (KMG-IV): sequencing the most valuable type-strain genomes for metagenomic binning, comparative biology and taxonomic classification.</title>
        <authorList>
            <person name="Goeker M."/>
        </authorList>
    </citation>
    <scope>NUCLEOTIDE SEQUENCE [LARGE SCALE GENOMIC DNA]</scope>
    <source>
        <strain evidence="7 8">DSM 100275</strain>
    </source>
</reference>
<dbReference type="PRINTS" id="PR00819">
    <property type="entry name" value="CBXCFQXSUPER"/>
</dbReference>